<evidence type="ECO:0000313" key="2">
    <source>
        <dbReference type="Proteomes" id="UP000499080"/>
    </source>
</evidence>
<accession>A0A4Y2RM35</accession>
<dbReference type="AlphaFoldDB" id="A0A4Y2RM35"/>
<dbReference type="Proteomes" id="UP000499080">
    <property type="component" value="Unassembled WGS sequence"/>
</dbReference>
<dbReference type="OrthoDB" id="6755290at2759"/>
<protein>
    <submittedName>
        <fullName evidence="1">Uncharacterized protein</fullName>
    </submittedName>
</protein>
<sequence length="77" mass="9145">MELPDFKDFRSLYSEGDSPMVYRKTDVNRTLWYLNLSSQVEGFKYAKRESMGKMSHSGWDRRLLRRHKSHYPINGSG</sequence>
<comment type="caution">
    <text evidence="1">The sequence shown here is derived from an EMBL/GenBank/DDBJ whole genome shotgun (WGS) entry which is preliminary data.</text>
</comment>
<dbReference type="EMBL" id="BGPR01017490">
    <property type="protein sequence ID" value="GBN76319.1"/>
    <property type="molecule type" value="Genomic_DNA"/>
</dbReference>
<reference evidence="1 2" key="1">
    <citation type="journal article" date="2019" name="Sci. Rep.">
        <title>Orb-weaving spider Araneus ventricosus genome elucidates the spidroin gene catalogue.</title>
        <authorList>
            <person name="Kono N."/>
            <person name="Nakamura H."/>
            <person name="Ohtoshi R."/>
            <person name="Moran D.A.P."/>
            <person name="Shinohara A."/>
            <person name="Yoshida Y."/>
            <person name="Fujiwara M."/>
            <person name="Mori M."/>
            <person name="Tomita M."/>
            <person name="Arakawa K."/>
        </authorList>
    </citation>
    <scope>NUCLEOTIDE SEQUENCE [LARGE SCALE GENOMIC DNA]</scope>
</reference>
<keyword evidence="2" id="KW-1185">Reference proteome</keyword>
<name>A0A4Y2RM35_ARAVE</name>
<proteinExistence type="predicted"/>
<evidence type="ECO:0000313" key="1">
    <source>
        <dbReference type="EMBL" id="GBN76319.1"/>
    </source>
</evidence>
<gene>
    <name evidence="1" type="ORF">AVEN_9894_1</name>
</gene>
<organism evidence="1 2">
    <name type="scientific">Araneus ventricosus</name>
    <name type="common">Orbweaver spider</name>
    <name type="synonym">Epeira ventricosa</name>
    <dbReference type="NCBI Taxonomy" id="182803"/>
    <lineage>
        <taxon>Eukaryota</taxon>
        <taxon>Metazoa</taxon>
        <taxon>Ecdysozoa</taxon>
        <taxon>Arthropoda</taxon>
        <taxon>Chelicerata</taxon>
        <taxon>Arachnida</taxon>
        <taxon>Araneae</taxon>
        <taxon>Araneomorphae</taxon>
        <taxon>Entelegynae</taxon>
        <taxon>Araneoidea</taxon>
        <taxon>Araneidae</taxon>
        <taxon>Araneus</taxon>
    </lineage>
</organism>